<feature type="transmembrane region" description="Helical" evidence="2">
    <location>
        <begin position="291"/>
        <end position="310"/>
    </location>
</feature>
<feature type="transmembrane region" description="Helical" evidence="2">
    <location>
        <begin position="37"/>
        <end position="58"/>
    </location>
</feature>
<dbReference type="InterPro" id="IPR004445">
    <property type="entry name" value="GltS"/>
</dbReference>
<name>A0A2U1T4M8_9CORY</name>
<dbReference type="AlphaFoldDB" id="A0A2U1T4M8"/>
<organism evidence="3 4">
    <name type="scientific">Corynebacterium yudongzhengii</name>
    <dbReference type="NCBI Taxonomy" id="2080740"/>
    <lineage>
        <taxon>Bacteria</taxon>
        <taxon>Bacillati</taxon>
        <taxon>Actinomycetota</taxon>
        <taxon>Actinomycetes</taxon>
        <taxon>Mycobacteriales</taxon>
        <taxon>Corynebacteriaceae</taxon>
        <taxon>Corynebacterium</taxon>
    </lineage>
</organism>
<dbReference type="GO" id="GO:0015501">
    <property type="term" value="F:glutamate:sodium symporter activity"/>
    <property type="evidence" value="ECO:0007669"/>
    <property type="project" value="InterPro"/>
</dbReference>
<feature type="transmembrane region" description="Helical" evidence="2">
    <location>
        <begin position="131"/>
        <end position="151"/>
    </location>
</feature>
<dbReference type="PANTHER" id="PTHR36178:SF1">
    <property type="entry name" value="SODIUM_GLUTAMATE SYMPORTER"/>
    <property type="match status" value="1"/>
</dbReference>
<sequence length="461" mass="48876">MEFTPNDLLVDVGWISFLLVVGNILRNRIALLQKLLLPAPITAGLLGLLLGPEVLGLIPFSDQVGNYTGILIAFVFASIAYSMELSGSVSHGARNMWSYSTIMFMGQWGLFILLGVYFFAPVFNTENWFGMMLPVGFVGGFGSAAAVGSALEDAGAEAAQSLGFTSATIGTLVAIIGGVIVANWGIRAGKSTELSGDLPKELRTGFIADAKERPSIGKATTNPSAIEPIALHVGFVTFTVLLAYTINNGVSAIWPSVSIPLFAMSFLVGLLGRFALGLFNRPDYLDRDTVSSISGAATDYLIAFGVASIVPAAIVDYWVALVVMFVLGTAYCVFFLLVVSPKFFGTYWLERGLFGWGWATAAVATGIALLKMVDPKLRSGTLNEYGVAYVGFAPFELGMTIIAPIAVLAGFTAGFGWISLAVAIGILITVLALKWVPEKGDGPGGERLRKLQESARKHGEG</sequence>
<evidence type="ECO:0000256" key="2">
    <source>
        <dbReference type="SAM" id="Phobius"/>
    </source>
</evidence>
<dbReference type="EMBL" id="QEEZ01000023">
    <property type="protein sequence ID" value="PWC00951.1"/>
    <property type="molecule type" value="Genomic_DNA"/>
</dbReference>
<feature type="region of interest" description="Disordered" evidence="1">
    <location>
        <begin position="442"/>
        <end position="461"/>
    </location>
</feature>
<feature type="transmembrane region" description="Helical" evidence="2">
    <location>
        <begin position="229"/>
        <end position="247"/>
    </location>
</feature>
<dbReference type="PANTHER" id="PTHR36178">
    <property type="entry name" value="SLR0625 PROTEIN"/>
    <property type="match status" value="1"/>
</dbReference>
<dbReference type="GO" id="GO:0015813">
    <property type="term" value="P:L-glutamate transmembrane transport"/>
    <property type="evidence" value="ECO:0007669"/>
    <property type="project" value="InterPro"/>
</dbReference>
<feature type="transmembrane region" description="Helical" evidence="2">
    <location>
        <begin position="163"/>
        <end position="186"/>
    </location>
</feature>
<dbReference type="GO" id="GO:0016020">
    <property type="term" value="C:membrane"/>
    <property type="evidence" value="ECO:0007669"/>
    <property type="project" value="InterPro"/>
</dbReference>
<feature type="transmembrane region" description="Helical" evidence="2">
    <location>
        <begin position="415"/>
        <end position="433"/>
    </location>
</feature>
<reference evidence="4" key="1">
    <citation type="submission" date="2018-04" db="EMBL/GenBank/DDBJ databases">
        <authorList>
            <person name="Liu S."/>
            <person name="Wang Z."/>
            <person name="Li J."/>
        </authorList>
    </citation>
    <scope>NUCLEOTIDE SEQUENCE [LARGE SCALE GENOMIC DNA]</scope>
    <source>
        <strain evidence="4">2189</strain>
    </source>
</reference>
<gene>
    <name evidence="3" type="ORF">DF222_10025</name>
</gene>
<evidence type="ECO:0000313" key="3">
    <source>
        <dbReference type="EMBL" id="PWC00951.1"/>
    </source>
</evidence>
<keyword evidence="2" id="KW-0472">Membrane</keyword>
<accession>A0A2U1T4M8</accession>
<keyword evidence="2" id="KW-1133">Transmembrane helix</keyword>
<feature type="transmembrane region" description="Helical" evidence="2">
    <location>
        <begin position="317"/>
        <end position="341"/>
    </location>
</feature>
<dbReference type="Proteomes" id="UP000244989">
    <property type="component" value="Unassembled WGS sequence"/>
</dbReference>
<protein>
    <submittedName>
        <fullName evidence="3">Sodium:glutamate symporter</fullName>
    </submittedName>
</protein>
<dbReference type="Pfam" id="PF03616">
    <property type="entry name" value="Glt_symporter"/>
    <property type="match status" value="1"/>
</dbReference>
<evidence type="ECO:0000313" key="4">
    <source>
        <dbReference type="Proteomes" id="UP000244989"/>
    </source>
</evidence>
<proteinExistence type="predicted"/>
<dbReference type="OrthoDB" id="9801557at2"/>
<feature type="transmembrane region" description="Helical" evidence="2">
    <location>
        <begin position="64"/>
        <end position="84"/>
    </location>
</feature>
<feature type="transmembrane region" description="Helical" evidence="2">
    <location>
        <begin position="259"/>
        <end position="279"/>
    </location>
</feature>
<feature type="transmembrane region" description="Helical" evidence="2">
    <location>
        <begin position="353"/>
        <end position="373"/>
    </location>
</feature>
<dbReference type="RefSeq" id="WP_108432316.1">
    <property type="nucleotide sequence ID" value="NZ_CP026947.1"/>
</dbReference>
<feature type="transmembrane region" description="Helical" evidence="2">
    <location>
        <begin position="385"/>
        <end position="409"/>
    </location>
</feature>
<feature type="transmembrane region" description="Helical" evidence="2">
    <location>
        <begin position="96"/>
        <end position="119"/>
    </location>
</feature>
<evidence type="ECO:0000256" key="1">
    <source>
        <dbReference type="SAM" id="MobiDB-lite"/>
    </source>
</evidence>
<feature type="transmembrane region" description="Helical" evidence="2">
    <location>
        <begin position="6"/>
        <end position="25"/>
    </location>
</feature>
<keyword evidence="4" id="KW-1185">Reference proteome</keyword>
<keyword evidence="2" id="KW-0812">Transmembrane</keyword>
<dbReference type="KEGG" id="cyz:C3B44_10505"/>
<comment type="caution">
    <text evidence="3">The sequence shown here is derived from an EMBL/GenBank/DDBJ whole genome shotgun (WGS) entry which is preliminary data.</text>
</comment>